<accession>A0A2P6PGR7</accession>
<evidence type="ECO:0000313" key="3">
    <source>
        <dbReference type="Proteomes" id="UP000238479"/>
    </source>
</evidence>
<reference evidence="2 3" key="1">
    <citation type="journal article" date="2018" name="Nat. Genet.">
        <title>The Rosa genome provides new insights in the design of modern roses.</title>
        <authorList>
            <person name="Bendahmane M."/>
        </authorList>
    </citation>
    <scope>NUCLEOTIDE SEQUENCE [LARGE SCALE GENOMIC DNA]</scope>
    <source>
        <strain evidence="3">cv. Old Blush</strain>
    </source>
</reference>
<evidence type="ECO:0000256" key="1">
    <source>
        <dbReference type="SAM" id="MobiDB-lite"/>
    </source>
</evidence>
<feature type="compositionally biased region" description="Basic residues" evidence="1">
    <location>
        <begin position="23"/>
        <end position="37"/>
    </location>
</feature>
<comment type="caution">
    <text evidence="2">The sequence shown here is derived from an EMBL/GenBank/DDBJ whole genome shotgun (WGS) entry which is preliminary data.</text>
</comment>
<dbReference type="Gramene" id="PRQ21124">
    <property type="protein sequence ID" value="PRQ21124"/>
    <property type="gene ID" value="RchiOBHm_Chr7g0235731"/>
</dbReference>
<name>A0A2P6PGR7_ROSCH</name>
<dbReference type="AlphaFoldDB" id="A0A2P6PGR7"/>
<protein>
    <submittedName>
        <fullName evidence="2">Uncharacterized protein</fullName>
    </submittedName>
</protein>
<organism evidence="2 3">
    <name type="scientific">Rosa chinensis</name>
    <name type="common">China rose</name>
    <dbReference type="NCBI Taxonomy" id="74649"/>
    <lineage>
        <taxon>Eukaryota</taxon>
        <taxon>Viridiplantae</taxon>
        <taxon>Streptophyta</taxon>
        <taxon>Embryophyta</taxon>
        <taxon>Tracheophyta</taxon>
        <taxon>Spermatophyta</taxon>
        <taxon>Magnoliopsida</taxon>
        <taxon>eudicotyledons</taxon>
        <taxon>Gunneridae</taxon>
        <taxon>Pentapetalae</taxon>
        <taxon>rosids</taxon>
        <taxon>fabids</taxon>
        <taxon>Rosales</taxon>
        <taxon>Rosaceae</taxon>
        <taxon>Rosoideae</taxon>
        <taxon>Rosoideae incertae sedis</taxon>
        <taxon>Rosa</taxon>
    </lineage>
</organism>
<dbReference type="EMBL" id="PDCK01000045">
    <property type="protein sequence ID" value="PRQ21124.1"/>
    <property type="molecule type" value="Genomic_DNA"/>
</dbReference>
<proteinExistence type="predicted"/>
<dbReference type="Proteomes" id="UP000238479">
    <property type="component" value="Chromosome 7"/>
</dbReference>
<keyword evidence="3" id="KW-1185">Reference proteome</keyword>
<sequence>MLSSNLASVEVDKVQKGDGTRTKPARRKAPAYRKKFPSTRVEKQ</sequence>
<feature type="compositionally biased region" description="Basic and acidic residues" evidence="1">
    <location>
        <begin position="10"/>
        <end position="21"/>
    </location>
</feature>
<feature type="region of interest" description="Disordered" evidence="1">
    <location>
        <begin position="1"/>
        <end position="44"/>
    </location>
</feature>
<evidence type="ECO:0000313" key="2">
    <source>
        <dbReference type="EMBL" id="PRQ21124.1"/>
    </source>
</evidence>
<gene>
    <name evidence="2" type="ORF">RchiOBHm_Chr7g0235731</name>
</gene>